<reference evidence="1 2" key="1">
    <citation type="submission" date="2015-11" db="EMBL/GenBank/DDBJ databases">
        <title>Genomic analysis of 38 Legionella species identifies large and diverse effector repertoires.</title>
        <authorList>
            <person name="Burstein D."/>
            <person name="Amaro F."/>
            <person name="Zusman T."/>
            <person name="Lifshitz Z."/>
            <person name="Cohen O."/>
            <person name="Gilbert J.A."/>
            <person name="Pupko T."/>
            <person name="Shuman H.A."/>
            <person name="Segal G."/>
        </authorList>
    </citation>
    <scope>NUCLEOTIDE SEQUENCE [LARGE SCALE GENOMIC DNA]</scope>
    <source>
        <strain evidence="1 2">Mt.St.Helens-9</strain>
    </source>
</reference>
<evidence type="ECO:0000313" key="1">
    <source>
        <dbReference type="EMBL" id="KTD63481.1"/>
    </source>
</evidence>
<accession>A0A0W0Z2V7</accession>
<dbReference type="AlphaFoldDB" id="A0A0W0Z2V7"/>
<protein>
    <submittedName>
        <fullName evidence="1">Uncharacterized protein</fullName>
    </submittedName>
</protein>
<evidence type="ECO:0000313" key="2">
    <source>
        <dbReference type="Proteomes" id="UP000054877"/>
    </source>
</evidence>
<name>A0A0W0Z2V7_LEGSP</name>
<gene>
    <name evidence="1" type="ORF">Lspi_1666</name>
</gene>
<dbReference type="EMBL" id="LNYX01000015">
    <property type="protein sequence ID" value="KTD63481.1"/>
    <property type="molecule type" value="Genomic_DNA"/>
</dbReference>
<proteinExistence type="predicted"/>
<keyword evidence="2" id="KW-1185">Reference proteome</keyword>
<comment type="caution">
    <text evidence="1">The sequence shown here is derived from an EMBL/GenBank/DDBJ whole genome shotgun (WGS) entry which is preliminary data.</text>
</comment>
<dbReference type="PATRIC" id="fig|452.5.peg.1828"/>
<sequence>MNQQNMDKLVNYLSKFIKNVRSDCSMYNPTNIQYSFYYTNIFLDESEQIGSFCDELVRRLIIDKQIVGLDTSDKSYDPNSPQQKRYEIFYNTWYSWNILYDALQKNGKIKP</sequence>
<dbReference type="Proteomes" id="UP000054877">
    <property type="component" value="Unassembled WGS sequence"/>
</dbReference>
<organism evidence="1 2">
    <name type="scientific">Legionella spiritensis</name>
    <dbReference type="NCBI Taxonomy" id="452"/>
    <lineage>
        <taxon>Bacteria</taxon>
        <taxon>Pseudomonadati</taxon>
        <taxon>Pseudomonadota</taxon>
        <taxon>Gammaproteobacteria</taxon>
        <taxon>Legionellales</taxon>
        <taxon>Legionellaceae</taxon>
        <taxon>Legionella</taxon>
    </lineage>
</organism>